<gene>
    <name evidence="2" type="ORF">ILEXP_LOCUS53532</name>
</gene>
<sequence length="157" mass="17499">MLRSQDVGFGGSFVVVKWQDTMERSSSLILDSSWKTLLGFLQILEGYLWISLHLTFGNALGSTVHGYAYMIALTIGIPAQPGFSSFLQVSVLNTHTRAHRFNGCLLLFILHLVFFIWLSLSLAEYSSSTLKGGASHGRSQVSLGSFWIPQRYSLFFV</sequence>
<evidence type="ECO:0000313" key="2">
    <source>
        <dbReference type="EMBL" id="CAK9183276.1"/>
    </source>
</evidence>
<evidence type="ECO:0000256" key="1">
    <source>
        <dbReference type="SAM" id="Phobius"/>
    </source>
</evidence>
<reference evidence="2 3" key="1">
    <citation type="submission" date="2024-02" db="EMBL/GenBank/DDBJ databases">
        <authorList>
            <person name="Vignale AGUSTIN F."/>
            <person name="Sosa J E."/>
            <person name="Modenutti C."/>
        </authorList>
    </citation>
    <scope>NUCLEOTIDE SEQUENCE [LARGE SCALE GENOMIC DNA]</scope>
</reference>
<dbReference type="EMBL" id="CAUOFW020008602">
    <property type="protein sequence ID" value="CAK9183276.1"/>
    <property type="molecule type" value="Genomic_DNA"/>
</dbReference>
<keyword evidence="1" id="KW-0812">Transmembrane</keyword>
<organism evidence="2 3">
    <name type="scientific">Ilex paraguariensis</name>
    <name type="common">yerba mate</name>
    <dbReference type="NCBI Taxonomy" id="185542"/>
    <lineage>
        <taxon>Eukaryota</taxon>
        <taxon>Viridiplantae</taxon>
        <taxon>Streptophyta</taxon>
        <taxon>Embryophyta</taxon>
        <taxon>Tracheophyta</taxon>
        <taxon>Spermatophyta</taxon>
        <taxon>Magnoliopsida</taxon>
        <taxon>eudicotyledons</taxon>
        <taxon>Gunneridae</taxon>
        <taxon>Pentapetalae</taxon>
        <taxon>asterids</taxon>
        <taxon>campanulids</taxon>
        <taxon>Aquifoliales</taxon>
        <taxon>Aquifoliaceae</taxon>
        <taxon>Ilex</taxon>
    </lineage>
</organism>
<dbReference type="AlphaFoldDB" id="A0ABC8UQD0"/>
<dbReference type="Proteomes" id="UP001642360">
    <property type="component" value="Unassembled WGS sequence"/>
</dbReference>
<keyword evidence="1" id="KW-1133">Transmembrane helix</keyword>
<accession>A0ABC8UQD0</accession>
<name>A0ABC8UQD0_9AQUA</name>
<comment type="caution">
    <text evidence="2">The sequence shown here is derived from an EMBL/GenBank/DDBJ whole genome shotgun (WGS) entry which is preliminary data.</text>
</comment>
<keyword evidence="1" id="KW-0472">Membrane</keyword>
<proteinExistence type="predicted"/>
<feature type="transmembrane region" description="Helical" evidence="1">
    <location>
        <begin position="101"/>
        <end position="120"/>
    </location>
</feature>
<protein>
    <submittedName>
        <fullName evidence="2">Uncharacterized protein</fullName>
    </submittedName>
</protein>
<evidence type="ECO:0000313" key="3">
    <source>
        <dbReference type="Proteomes" id="UP001642360"/>
    </source>
</evidence>
<feature type="transmembrane region" description="Helical" evidence="1">
    <location>
        <begin position="68"/>
        <end position="89"/>
    </location>
</feature>
<keyword evidence="3" id="KW-1185">Reference proteome</keyword>